<dbReference type="GO" id="GO:0005576">
    <property type="term" value="C:extracellular region"/>
    <property type="evidence" value="ECO:0007669"/>
    <property type="project" value="TreeGrafter"/>
</dbReference>
<dbReference type="RefSeq" id="WP_151000227.1">
    <property type="nucleotide sequence ID" value="NZ_BPQY01000201.1"/>
</dbReference>
<sequence>MSPRWIVPIALVLAAAGAGSAQAASFPCAKAEAPDERAVCANLPLNDLDVEMAVRFEILKDLLPMGGRGKLRDDQEAWLAERRSCGADTACLRQAYETRLKTLRAVFSEFAKQGPQ</sequence>
<gene>
    <name evidence="3" type="ORF">F6X53_11815</name>
</gene>
<reference evidence="3 4" key="1">
    <citation type="submission" date="2019-09" db="EMBL/GenBank/DDBJ databases">
        <title>YIM 48816 draft genome.</title>
        <authorList>
            <person name="Jiang L."/>
        </authorList>
    </citation>
    <scope>NUCLEOTIDE SEQUENCE [LARGE SCALE GENOMIC DNA]</scope>
    <source>
        <strain evidence="3 4">YIM 48816</strain>
    </source>
</reference>
<accession>A0A6L3SYE0</accession>
<name>A0A6L3SYE0_9HYPH</name>
<dbReference type="AlphaFoldDB" id="A0A6L3SYE0"/>
<dbReference type="EMBL" id="VZZK01000010">
    <property type="protein sequence ID" value="KAB1079062.1"/>
    <property type="molecule type" value="Genomic_DNA"/>
</dbReference>
<evidence type="ECO:0000259" key="2">
    <source>
        <dbReference type="Pfam" id="PF07007"/>
    </source>
</evidence>
<evidence type="ECO:0000313" key="3">
    <source>
        <dbReference type="EMBL" id="KAB1079062.1"/>
    </source>
</evidence>
<feature type="domain" description="Lysozyme inhibitor LprI-like N-terminal" evidence="2">
    <location>
        <begin position="28"/>
        <end position="99"/>
    </location>
</feature>
<protein>
    <recommendedName>
        <fullName evidence="2">Lysozyme inhibitor LprI-like N-terminal domain-containing protein</fullName>
    </recommendedName>
</protein>
<feature type="signal peptide" evidence="1">
    <location>
        <begin position="1"/>
        <end position="23"/>
    </location>
</feature>
<keyword evidence="4" id="KW-1185">Reference proteome</keyword>
<dbReference type="PANTHER" id="PTHR37549:SF1">
    <property type="entry name" value="LIPOPROTEIN LPRI"/>
    <property type="match status" value="1"/>
</dbReference>
<proteinExistence type="predicted"/>
<dbReference type="Pfam" id="PF07007">
    <property type="entry name" value="LprI"/>
    <property type="match status" value="1"/>
</dbReference>
<organism evidence="3 4">
    <name type="scientific">Methylobacterium soli</name>
    <dbReference type="NCBI Taxonomy" id="553447"/>
    <lineage>
        <taxon>Bacteria</taxon>
        <taxon>Pseudomonadati</taxon>
        <taxon>Pseudomonadota</taxon>
        <taxon>Alphaproteobacteria</taxon>
        <taxon>Hyphomicrobiales</taxon>
        <taxon>Methylobacteriaceae</taxon>
        <taxon>Methylobacterium</taxon>
    </lineage>
</organism>
<dbReference type="InterPro" id="IPR009739">
    <property type="entry name" value="LprI-like_N"/>
</dbReference>
<dbReference type="OrthoDB" id="122332at2"/>
<dbReference type="InterPro" id="IPR052755">
    <property type="entry name" value="Lysozyme_Inhibitor_LprI"/>
</dbReference>
<comment type="caution">
    <text evidence="3">The sequence shown here is derived from an EMBL/GenBank/DDBJ whole genome shotgun (WGS) entry which is preliminary data.</text>
</comment>
<feature type="chain" id="PRO_5026977808" description="Lysozyme inhibitor LprI-like N-terminal domain-containing protein" evidence="1">
    <location>
        <begin position="24"/>
        <end position="116"/>
    </location>
</feature>
<keyword evidence="1" id="KW-0732">Signal</keyword>
<dbReference type="PANTHER" id="PTHR37549">
    <property type="entry name" value="LIPOPROTEIN LPRI"/>
    <property type="match status" value="1"/>
</dbReference>
<evidence type="ECO:0000256" key="1">
    <source>
        <dbReference type="SAM" id="SignalP"/>
    </source>
</evidence>
<evidence type="ECO:0000313" key="4">
    <source>
        <dbReference type="Proteomes" id="UP000474159"/>
    </source>
</evidence>
<dbReference type="Proteomes" id="UP000474159">
    <property type="component" value="Unassembled WGS sequence"/>
</dbReference>